<evidence type="ECO:0000313" key="3">
    <source>
        <dbReference type="Proteomes" id="UP000225277"/>
    </source>
</evidence>
<dbReference type="InterPro" id="IPR023346">
    <property type="entry name" value="Lysozyme-like_dom_sf"/>
</dbReference>
<keyword evidence="3" id="KW-1185">Reference proteome</keyword>
<evidence type="ECO:0000256" key="1">
    <source>
        <dbReference type="SAM" id="SignalP"/>
    </source>
</evidence>
<feature type="signal peptide" evidence="1">
    <location>
        <begin position="1"/>
        <end position="21"/>
    </location>
</feature>
<keyword evidence="1" id="KW-0732">Signal</keyword>
<dbReference type="EMBL" id="FJUY01000006">
    <property type="protein sequence ID" value="CZT18859.1"/>
    <property type="molecule type" value="Genomic_DNA"/>
</dbReference>
<feature type="unsure residue" description="D or N" evidence="2">
    <location>
        <position position="231"/>
    </location>
</feature>
<organism evidence="2 3">
    <name type="scientific">Ramularia collo-cygni</name>
    <dbReference type="NCBI Taxonomy" id="112498"/>
    <lineage>
        <taxon>Eukaryota</taxon>
        <taxon>Fungi</taxon>
        <taxon>Dikarya</taxon>
        <taxon>Ascomycota</taxon>
        <taxon>Pezizomycotina</taxon>
        <taxon>Dothideomycetes</taxon>
        <taxon>Dothideomycetidae</taxon>
        <taxon>Mycosphaerellales</taxon>
        <taxon>Mycosphaerellaceae</taxon>
        <taxon>Ramularia</taxon>
    </lineage>
</organism>
<evidence type="ECO:0008006" key="4">
    <source>
        <dbReference type="Google" id="ProtNLM"/>
    </source>
</evidence>
<sequence>MVSFRLAVVAQLAAVVDYVSGAALIAERVPEKAQFRGAAGNRFLHLITTPLTGSMRYTAYKGNGSIEDGWPAQGQWLDFRTLWVTNQRVQINKICDNTEAETGDLYKAIFAVSKTTGVDPRFILAVMMNESRGCVRVQTTSLAVSNPGLMQSYEGRGSCSDPAPLTPCPYKEIEQMVTDGVAPNEAGVNLQDLIARSNATGVEKYYIAARMYNSGPNSISSDKELSVGGADACGGSTDGQISVMQRTWRTGYLGTSATAVVPQITANPLLNGVQLQSPAGIPQPQQQLPQRSGGLLAQRMPGGLLAQRMPGGRPVHSPHGGNVMVTTVAWVSFVQSCDNARPSAAYGAFWMSSI</sequence>
<dbReference type="OrthoDB" id="1193027at2759"/>
<reference evidence="2 3" key="1">
    <citation type="submission" date="2016-03" db="EMBL/GenBank/DDBJ databases">
        <authorList>
            <person name="Ploux O."/>
        </authorList>
    </citation>
    <scope>NUCLEOTIDE SEQUENCE [LARGE SCALE GENOMIC DNA]</scope>
    <source>
        <strain evidence="2 3">URUG2</strain>
    </source>
</reference>
<gene>
    <name evidence="2" type="ORF">RCC_04704</name>
</gene>
<evidence type="ECO:0000313" key="2">
    <source>
        <dbReference type="EMBL" id="CZT18859.1"/>
    </source>
</evidence>
<dbReference type="Gene3D" id="1.10.530.10">
    <property type="match status" value="1"/>
</dbReference>
<dbReference type="SUPFAM" id="SSF53955">
    <property type="entry name" value="Lysozyme-like"/>
    <property type="match status" value="1"/>
</dbReference>
<accession>A0A2D3VB94</accession>
<protein>
    <recommendedName>
        <fullName evidence="4">Transglycosylase SLT domain-containing protein</fullName>
    </recommendedName>
</protein>
<dbReference type="Proteomes" id="UP000225277">
    <property type="component" value="Unassembled WGS sequence"/>
</dbReference>
<feature type="chain" id="PRO_5013918146" description="Transglycosylase SLT domain-containing protein" evidence="1">
    <location>
        <begin position="22"/>
        <end position="354"/>
    </location>
</feature>
<name>A0A2D3VB94_9PEZI</name>
<proteinExistence type="predicted"/>
<dbReference type="AlphaFoldDB" id="A0A2D3VB94"/>